<evidence type="ECO:0000256" key="1">
    <source>
        <dbReference type="ARBA" id="ARBA00022980"/>
    </source>
</evidence>
<dbReference type="NCBIfam" id="NF003161">
    <property type="entry name" value="PRK04136.1"/>
    <property type="match status" value="1"/>
</dbReference>
<accession>I3TCP6</accession>
<dbReference type="PANTHER" id="PTHR39649">
    <property type="entry name" value="50S RIBOSOMAL PROTEIN L40E"/>
    <property type="match status" value="1"/>
</dbReference>
<dbReference type="InterPro" id="IPR011332">
    <property type="entry name" value="Ribosomal_zn-bd"/>
</dbReference>
<gene>
    <name evidence="5" type="ordered locus">TCELL_0109</name>
</gene>
<dbReference type="GO" id="GO:0005840">
    <property type="term" value="C:ribosome"/>
    <property type="evidence" value="ECO:0007669"/>
    <property type="project" value="UniProtKB-KW"/>
</dbReference>
<evidence type="ECO:0000313" key="6">
    <source>
        <dbReference type="Proteomes" id="UP000005270"/>
    </source>
</evidence>
<evidence type="ECO:0000259" key="4">
    <source>
        <dbReference type="SMART" id="SM01377"/>
    </source>
</evidence>
<keyword evidence="2" id="KW-0687">Ribonucleoprotein</keyword>
<name>I3TCP6_THEC1</name>
<dbReference type="GO" id="GO:0006412">
    <property type="term" value="P:translation"/>
    <property type="evidence" value="ECO:0007669"/>
    <property type="project" value="InterPro"/>
</dbReference>
<dbReference type="SMART" id="SM01377">
    <property type="entry name" value="Ribosomal_L40e"/>
    <property type="match status" value="1"/>
</dbReference>
<dbReference type="InterPro" id="IPR038587">
    <property type="entry name" value="Ribosomal_eL40_sf"/>
</dbReference>
<proteinExistence type="predicted"/>
<dbReference type="Gene3D" id="4.10.1060.50">
    <property type="match status" value="1"/>
</dbReference>
<dbReference type="InterPro" id="IPR001975">
    <property type="entry name" value="Ribosomal_eL40_dom"/>
</dbReference>
<keyword evidence="6" id="KW-1185">Reference proteome</keyword>
<dbReference type="RefSeq" id="WP_014736785.1">
    <property type="nucleotide sequence ID" value="NC_017954.1"/>
</dbReference>
<keyword evidence="1 5" id="KW-0689">Ribosomal protein</keyword>
<dbReference type="PANTHER" id="PTHR39649:SF1">
    <property type="entry name" value="LARGE RIBOSOMAL SUBUNIT PROTEIN EL40"/>
    <property type="match status" value="1"/>
</dbReference>
<dbReference type="AlphaFoldDB" id="I3TCP6"/>
<dbReference type="Proteomes" id="UP000005270">
    <property type="component" value="Chromosome"/>
</dbReference>
<dbReference type="STRING" id="1184251.TCELL_0109"/>
<dbReference type="InterPro" id="IPR023657">
    <property type="entry name" value="Ribosomal_eL40_arc"/>
</dbReference>
<protein>
    <recommendedName>
        <fullName evidence="3">50S ribosomal protein L40e</fullName>
    </recommendedName>
</protein>
<organism evidence="5 6">
    <name type="scientific">Thermogladius calderae (strain DSM 22663 / VKM B-2946 / 1633)</name>
    <dbReference type="NCBI Taxonomy" id="1184251"/>
    <lineage>
        <taxon>Archaea</taxon>
        <taxon>Thermoproteota</taxon>
        <taxon>Thermoprotei</taxon>
        <taxon>Desulfurococcales</taxon>
        <taxon>Desulfurococcaceae</taxon>
        <taxon>Thermogladius</taxon>
    </lineage>
</organism>
<dbReference type="GeneID" id="13012383"/>
<dbReference type="KEGG" id="thg:TCELL_0109"/>
<dbReference type="EMBL" id="CP003531">
    <property type="protein sequence ID" value="AFK50534.1"/>
    <property type="molecule type" value="Genomic_DNA"/>
</dbReference>
<dbReference type="HOGENOM" id="CLU_175093_1_0_2"/>
<feature type="domain" description="Large ribosomal subunit protein eL40" evidence="4">
    <location>
        <begin position="6"/>
        <end position="55"/>
    </location>
</feature>
<reference evidence="5 6" key="1">
    <citation type="journal article" date="2012" name="J. Bacteriol.">
        <title>Complete genome sequence of the hyperthermophilic cellulolytic Crenarchaeon 'Thermogladius cellulolyticus' 1633.</title>
        <authorList>
            <person name="Mardanov A.V."/>
            <person name="Kochetkova T.V."/>
            <person name="Beletsky A.V."/>
            <person name="Bonch-Osmolovskaya E.A."/>
            <person name="Ravin N.V."/>
            <person name="Skryabin K.G."/>
        </authorList>
    </citation>
    <scope>NUCLEOTIDE SEQUENCE [LARGE SCALE GENOMIC DNA]</scope>
    <source>
        <strain evidence="6">DSM 22663 / VKM B-2946 / 1633</strain>
    </source>
</reference>
<evidence type="ECO:0000256" key="2">
    <source>
        <dbReference type="ARBA" id="ARBA00023274"/>
    </source>
</evidence>
<dbReference type="Pfam" id="PF01020">
    <property type="entry name" value="Ribosomal_L40e"/>
    <property type="match status" value="1"/>
</dbReference>
<dbReference type="FunCoup" id="I3TCP6">
    <property type="interactions" value="63"/>
</dbReference>
<dbReference type="GO" id="GO:1990904">
    <property type="term" value="C:ribonucleoprotein complex"/>
    <property type="evidence" value="ECO:0007669"/>
    <property type="project" value="UniProtKB-KW"/>
</dbReference>
<evidence type="ECO:0000313" key="5">
    <source>
        <dbReference type="EMBL" id="AFK50534.1"/>
    </source>
</evidence>
<dbReference type="InParanoid" id="I3TCP6"/>
<dbReference type="GO" id="GO:0003735">
    <property type="term" value="F:structural constituent of ribosome"/>
    <property type="evidence" value="ECO:0007669"/>
    <property type="project" value="InterPro"/>
</dbReference>
<evidence type="ECO:0000256" key="3">
    <source>
        <dbReference type="ARBA" id="ARBA00035355"/>
    </source>
</evidence>
<dbReference type="eggNOG" id="arCOG04049">
    <property type="taxonomic scope" value="Archaea"/>
</dbReference>
<sequence length="61" mass="6704">MVLTPINDPVKLKIVYDRVLNKTVCRRCGALNPPGATKCRRCHSVGTLRPKKAVRTAAKTS</sequence>
<dbReference type="SUPFAM" id="SSF57829">
    <property type="entry name" value="Zn-binding ribosomal proteins"/>
    <property type="match status" value="1"/>
</dbReference>